<sequence>QAAGLHWSVILWRSAVNRLDEG</sequence>
<evidence type="ECO:0000313" key="2">
    <source>
        <dbReference type="Proteomes" id="UP000708208"/>
    </source>
</evidence>
<reference evidence="1" key="1">
    <citation type="submission" date="2021-06" db="EMBL/GenBank/DDBJ databases">
        <authorList>
            <person name="Hodson N. C."/>
            <person name="Mongue J. A."/>
            <person name="Jaron S. K."/>
        </authorList>
    </citation>
    <scope>NUCLEOTIDE SEQUENCE</scope>
</reference>
<dbReference type="Proteomes" id="UP000708208">
    <property type="component" value="Unassembled WGS sequence"/>
</dbReference>
<evidence type="ECO:0000313" key="1">
    <source>
        <dbReference type="EMBL" id="CAG7733436.1"/>
    </source>
</evidence>
<organism evidence="1 2">
    <name type="scientific">Allacma fusca</name>
    <dbReference type="NCBI Taxonomy" id="39272"/>
    <lineage>
        <taxon>Eukaryota</taxon>
        <taxon>Metazoa</taxon>
        <taxon>Ecdysozoa</taxon>
        <taxon>Arthropoda</taxon>
        <taxon>Hexapoda</taxon>
        <taxon>Collembola</taxon>
        <taxon>Symphypleona</taxon>
        <taxon>Sminthuridae</taxon>
        <taxon>Allacma</taxon>
    </lineage>
</organism>
<keyword evidence="2" id="KW-1185">Reference proteome</keyword>
<feature type="non-terminal residue" evidence="1">
    <location>
        <position position="1"/>
    </location>
</feature>
<comment type="caution">
    <text evidence="1">The sequence shown here is derived from an EMBL/GenBank/DDBJ whole genome shotgun (WGS) entry which is preliminary data.</text>
</comment>
<gene>
    <name evidence="1" type="ORF">AFUS01_LOCUS21879</name>
</gene>
<dbReference type="AlphaFoldDB" id="A0A8J2KX41"/>
<dbReference type="EMBL" id="CAJVCH010248918">
    <property type="protein sequence ID" value="CAG7733436.1"/>
    <property type="molecule type" value="Genomic_DNA"/>
</dbReference>
<proteinExistence type="predicted"/>
<accession>A0A8J2KX41</accession>
<protein>
    <submittedName>
        <fullName evidence="1">Uncharacterized protein</fullName>
    </submittedName>
</protein>
<name>A0A8J2KX41_9HEXA</name>